<evidence type="ECO:0000256" key="1">
    <source>
        <dbReference type="SAM" id="Phobius"/>
    </source>
</evidence>
<organism evidence="2 3">
    <name type="scientific">Mesorhabditis belari</name>
    <dbReference type="NCBI Taxonomy" id="2138241"/>
    <lineage>
        <taxon>Eukaryota</taxon>
        <taxon>Metazoa</taxon>
        <taxon>Ecdysozoa</taxon>
        <taxon>Nematoda</taxon>
        <taxon>Chromadorea</taxon>
        <taxon>Rhabditida</taxon>
        <taxon>Rhabditina</taxon>
        <taxon>Rhabditomorpha</taxon>
        <taxon>Rhabditoidea</taxon>
        <taxon>Rhabditidae</taxon>
        <taxon>Mesorhabditinae</taxon>
        <taxon>Mesorhabditis</taxon>
    </lineage>
</organism>
<keyword evidence="1" id="KW-0472">Membrane</keyword>
<evidence type="ECO:0000313" key="2">
    <source>
        <dbReference type="Proteomes" id="UP000887575"/>
    </source>
</evidence>
<feature type="transmembrane region" description="Helical" evidence="1">
    <location>
        <begin position="24"/>
        <end position="47"/>
    </location>
</feature>
<name>A0AAF3F739_9BILA</name>
<protein>
    <submittedName>
        <fullName evidence="3 4">Uncharacterized protein</fullName>
    </submittedName>
</protein>
<proteinExistence type="predicted"/>
<accession>A0AAF3F739</accession>
<dbReference type="WBParaSite" id="MBELARI_LOCUS3060">
    <property type="protein sequence ID" value="MBELARI_LOCUS3060"/>
    <property type="gene ID" value="MBELARI_LOCUS3060"/>
</dbReference>
<dbReference type="Proteomes" id="UP000887575">
    <property type="component" value="Unassembled WGS sequence"/>
</dbReference>
<dbReference type="WBParaSite" id="MBELARI_LOCUS2739">
    <property type="protein sequence ID" value="MBELARI_LOCUS2739"/>
    <property type="gene ID" value="MBELARI_LOCUS2739"/>
</dbReference>
<evidence type="ECO:0000313" key="3">
    <source>
        <dbReference type="WBParaSite" id="MBELARI_LOCUS2739"/>
    </source>
</evidence>
<keyword evidence="1" id="KW-1133">Transmembrane helix</keyword>
<reference evidence="3 4" key="1">
    <citation type="submission" date="2024-02" db="UniProtKB">
        <authorList>
            <consortium name="WormBaseParasite"/>
        </authorList>
    </citation>
    <scope>IDENTIFICATION</scope>
</reference>
<keyword evidence="1" id="KW-0812">Transmembrane</keyword>
<evidence type="ECO:0000313" key="4">
    <source>
        <dbReference type="WBParaSite" id="MBELARI_LOCUS3060"/>
    </source>
</evidence>
<dbReference type="AlphaFoldDB" id="A0AAF3F739"/>
<sequence length="70" mass="8140">MKLQLTLFINMSVAYEDGMAGIVWFSYSLEMLTYLMTFVTVPICHYISSTAHLLRRVLSVYKSFLLRGHM</sequence>
<keyword evidence="2" id="KW-1185">Reference proteome</keyword>